<evidence type="ECO:0000313" key="2">
    <source>
        <dbReference type="Proteomes" id="UP000503840"/>
    </source>
</evidence>
<reference evidence="1 2" key="1">
    <citation type="submission" date="2020-05" db="EMBL/GenBank/DDBJ databases">
        <title>Draft genome sequence of Desulfovibrio sp. strain HN2T.</title>
        <authorList>
            <person name="Ueno A."/>
            <person name="Tamazawa S."/>
            <person name="Tamamura S."/>
            <person name="Murakami T."/>
            <person name="Kiyama T."/>
            <person name="Inomata H."/>
            <person name="Amano Y."/>
            <person name="Miyakawa K."/>
            <person name="Tamaki H."/>
            <person name="Naganuma T."/>
            <person name="Kaneko K."/>
        </authorList>
    </citation>
    <scope>NUCLEOTIDE SEQUENCE [LARGE SCALE GENOMIC DNA]</scope>
    <source>
        <strain evidence="1 2">HN2</strain>
    </source>
</reference>
<dbReference type="AlphaFoldDB" id="A0A7J0BIC6"/>
<organism evidence="1 2">
    <name type="scientific">Desulfovibrio subterraneus</name>
    <dbReference type="NCBI Taxonomy" id="2718620"/>
    <lineage>
        <taxon>Bacteria</taxon>
        <taxon>Pseudomonadati</taxon>
        <taxon>Thermodesulfobacteriota</taxon>
        <taxon>Desulfovibrionia</taxon>
        <taxon>Desulfovibrionales</taxon>
        <taxon>Desulfovibrionaceae</taxon>
        <taxon>Desulfovibrio</taxon>
    </lineage>
</organism>
<dbReference type="Proteomes" id="UP000503840">
    <property type="component" value="Unassembled WGS sequence"/>
</dbReference>
<evidence type="ECO:0000313" key="1">
    <source>
        <dbReference type="EMBL" id="GFM32991.1"/>
    </source>
</evidence>
<protein>
    <submittedName>
        <fullName evidence="1">Uncharacterized protein</fullName>
    </submittedName>
</protein>
<name>A0A7J0BIC6_9BACT</name>
<dbReference type="RefSeq" id="WP_174404642.1">
    <property type="nucleotide sequence ID" value="NZ_BLVO01000012.1"/>
</dbReference>
<gene>
    <name evidence="1" type="ORF">DSM101010T_13560</name>
</gene>
<sequence length="153" mass="17217">MNIPPFSPLREHARRHINSLIGLRCDAASSTDGDHAALLVAALAIFIEQAQTMDILCDPHSLFAKHFRETLTQGTLTADDLLPVLEDLLILIREKNLRAPALHPCQTERRLLNEVEEGNTWSPADNTAFAKHYFYNLPLHIAKSIMDKIPPLY</sequence>
<dbReference type="EMBL" id="BLVO01000012">
    <property type="protein sequence ID" value="GFM32991.1"/>
    <property type="molecule type" value="Genomic_DNA"/>
</dbReference>
<keyword evidence="2" id="KW-1185">Reference proteome</keyword>
<comment type="caution">
    <text evidence="1">The sequence shown here is derived from an EMBL/GenBank/DDBJ whole genome shotgun (WGS) entry which is preliminary data.</text>
</comment>
<proteinExistence type="predicted"/>
<accession>A0A7J0BIC6</accession>